<evidence type="ECO:0000256" key="8">
    <source>
        <dbReference type="ARBA" id="ARBA00023033"/>
    </source>
</evidence>
<evidence type="ECO:0000256" key="2">
    <source>
        <dbReference type="ARBA" id="ARBA00005179"/>
    </source>
</evidence>
<dbReference type="PRINTS" id="PR00463">
    <property type="entry name" value="EP450I"/>
</dbReference>
<accession>A0A8H6LV09</accession>
<dbReference type="InterPro" id="IPR050364">
    <property type="entry name" value="Cytochrome_P450_fung"/>
</dbReference>
<dbReference type="GO" id="GO:0005506">
    <property type="term" value="F:iron ion binding"/>
    <property type="evidence" value="ECO:0007669"/>
    <property type="project" value="InterPro"/>
</dbReference>
<sequence length="542" mass="61253">MSFRLLPSSTMHVLEGVSSAAGLLAWGFISILTLRVLYQWWSGTNGSGLPYPPGPKGYPVINNFFDMPMHKEWEVYRDLSKKYGDIMFFRVFNTPIMILSSQKVVLDLFEKRSAIYSARPHSVMMHDLLSMDNFFSLLTYGSWWRRHRRAFHQNFYPNAIPKYRHIITKYTSRLLVSLYNGGDMDESARNAIAGIGIRILYGVDVKSVTDPFISDAIEVSEAFAEAATPGRFMVDNLPILKYVPSWVPGAGFQRWAQYYKQVCLRVLDEPFNFVQLKHEKAEAVPCVATTFIDKFPEGDTQERHEEYIIARNVVSQSHLAAVDTTHSIACAFYLGVLTNPSIQASAQAELDRVVGHGVVPDVSQAADLPYVSAIAKESLRWHQVLPLGFPHLVSEDHVYNGYFIPKGTIAFGNAWGMMHDPRVFDEPMSFNPEHYLRKDDTGAWELDPNAVEPNPTFGFGRRICPGRYLAFEMLFSVVAASLAMFNILPPEDEHGNPEKLPEARFATRSAMMKPEPFRCIFKPRSAQAEATLENLKASLPFA</sequence>
<dbReference type="GO" id="GO:0004497">
    <property type="term" value="F:monooxygenase activity"/>
    <property type="evidence" value="ECO:0007669"/>
    <property type="project" value="UniProtKB-KW"/>
</dbReference>
<dbReference type="GO" id="GO:0020037">
    <property type="term" value="F:heme binding"/>
    <property type="evidence" value="ECO:0007669"/>
    <property type="project" value="InterPro"/>
</dbReference>
<dbReference type="AlphaFoldDB" id="A0A8H6LV09"/>
<keyword evidence="8 10" id="KW-0503">Monooxygenase</keyword>
<proteinExistence type="inferred from homology"/>
<organism evidence="11 12">
    <name type="scientific">Ephemerocybe angulata</name>
    <dbReference type="NCBI Taxonomy" id="980116"/>
    <lineage>
        <taxon>Eukaryota</taxon>
        <taxon>Fungi</taxon>
        <taxon>Dikarya</taxon>
        <taxon>Basidiomycota</taxon>
        <taxon>Agaricomycotina</taxon>
        <taxon>Agaricomycetes</taxon>
        <taxon>Agaricomycetidae</taxon>
        <taxon>Agaricales</taxon>
        <taxon>Agaricineae</taxon>
        <taxon>Psathyrellaceae</taxon>
        <taxon>Ephemerocybe</taxon>
    </lineage>
</organism>
<dbReference type="PROSITE" id="PS00086">
    <property type="entry name" value="CYTOCHROME_P450"/>
    <property type="match status" value="1"/>
</dbReference>
<dbReference type="Pfam" id="PF00067">
    <property type="entry name" value="p450"/>
    <property type="match status" value="1"/>
</dbReference>
<comment type="pathway">
    <text evidence="2">Secondary metabolite biosynthesis.</text>
</comment>
<name>A0A8H6LV09_9AGAR</name>
<dbReference type="InterPro" id="IPR002401">
    <property type="entry name" value="Cyt_P450_E_grp-I"/>
</dbReference>
<evidence type="ECO:0000313" key="12">
    <source>
        <dbReference type="Proteomes" id="UP000521943"/>
    </source>
</evidence>
<dbReference type="CDD" id="cd11065">
    <property type="entry name" value="CYP64-like"/>
    <property type="match status" value="1"/>
</dbReference>
<keyword evidence="4 9" id="KW-0349">Heme</keyword>
<keyword evidence="12" id="KW-1185">Reference proteome</keyword>
<dbReference type="InterPro" id="IPR036396">
    <property type="entry name" value="Cyt_P450_sf"/>
</dbReference>
<evidence type="ECO:0000256" key="1">
    <source>
        <dbReference type="ARBA" id="ARBA00001971"/>
    </source>
</evidence>
<protein>
    <submittedName>
        <fullName evidence="11">Cytochrome P450 98A3</fullName>
    </submittedName>
</protein>
<evidence type="ECO:0000256" key="9">
    <source>
        <dbReference type="PIRSR" id="PIRSR602401-1"/>
    </source>
</evidence>
<comment type="cofactor">
    <cofactor evidence="1 9">
        <name>heme</name>
        <dbReference type="ChEBI" id="CHEBI:30413"/>
    </cofactor>
</comment>
<gene>
    <name evidence="11" type="ORF">DFP72DRAFT_927162</name>
</gene>
<dbReference type="PANTHER" id="PTHR46300:SF7">
    <property type="entry name" value="P450, PUTATIVE (EUROFUNG)-RELATED"/>
    <property type="match status" value="1"/>
</dbReference>
<evidence type="ECO:0000256" key="3">
    <source>
        <dbReference type="ARBA" id="ARBA00010617"/>
    </source>
</evidence>
<evidence type="ECO:0000256" key="5">
    <source>
        <dbReference type="ARBA" id="ARBA00022723"/>
    </source>
</evidence>
<dbReference type="PANTHER" id="PTHR46300">
    <property type="entry name" value="P450, PUTATIVE (EUROFUNG)-RELATED-RELATED"/>
    <property type="match status" value="1"/>
</dbReference>
<evidence type="ECO:0000256" key="10">
    <source>
        <dbReference type="RuleBase" id="RU000461"/>
    </source>
</evidence>
<dbReference type="Proteomes" id="UP000521943">
    <property type="component" value="Unassembled WGS sequence"/>
</dbReference>
<dbReference type="Gene3D" id="1.10.630.10">
    <property type="entry name" value="Cytochrome P450"/>
    <property type="match status" value="1"/>
</dbReference>
<keyword evidence="6 10" id="KW-0560">Oxidoreductase</keyword>
<dbReference type="GO" id="GO:0016705">
    <property type="term" value="F:oxidoreductase activity, acting on paired donors, with incorporation or reduction of molecular oxygen"/>
    <property type="evidence" value="ECO:0007669"/>
    <property type="project" value="InterPro"/>
</dbReference>
<evidence type="ECO:0000313" key="11">
    <source>
        <dbReference type="EMBL" id="KAF6744918.1"/>
    </source>
</evidence>
<dbReference type="SUPFAM" id="SSF48264">
    <property type="entry name" value="Cytochrome P450"/>
    <property type="match status" value="1"/>
</dbReference>
<dbReference type="OrthoDB" id="1055148at2759"/>
<dbReference type="EMBL" id="JACGCI010000112">
    <property type="protein sequence ID" value="KAF6744918.1"/>
    <property type="molecule type" value="Genomic_DNA"/>
</dbReference>
<comment type="similarity">
    <text evidence="3 10">Belongs to the cytochrome P450 family.</text>
</comment>
<comment type="caution">
    <text evidence="11">The sequence shown here is derived from an EMBL/GenBank/DDBJ whole genome shotgun (WGS) entry which is preliminary data.</text>
</comment>
<reference evidence="11 12" key="1">
    <citation type="submission" date="2020-07" db="EMBL/GenBank/DDBJ databases">
        <title>Comparative genomics of pyrophilous fungi reveals a link between fire events and developmental genes.</title>
        <authorList>
            <consortium name="DOE Joint Genome Institute"/>
            <person name="Steindorff A.S."/>
            <person name="Carver A."/>
            <person name="Calhoun S."/>
            <person name="Stillman K."/>
            <person name="Liu H."/>
            <person name="Lipzen A."/>
            <person name="Pangilinan J."/>
            <person name="Labutti K."/>
            <person name="Bruns T.D."/>
            <person name="Grigoriev I.V."/>
        </authorList>
    </citation>
    <scope>NUCLEOTIDE SEQUENCE [LARGE SCALE GENOMIC DNA]</scope>
    <source>
        <strain evidence="11 12">CBS 144469</strain>
    </source>
</reference>
<evidence type="ECO:0000256" key="7">
    <source>
        <dbReference type="ARBA" id="ARBA00023004"/>
    </source>
</evidence>
<feature type="binding site" description="axial binding residue" evidence="9">
    <location>
        <position position="464"/>
    </location>
    <ligand>
        <name>heme</name>
        <dbReference type="ChEBI" id="CHEBI:30413"/>
    </ligand>
    <ligandPart>
        <name>Fe</name>
        <dbReference type="ChEBI" id="CHEBI:18248"/>
    </ligandPart>
</feature>
<dbReference type="InterPro" id="IPR001128">
    <property type="entry name" value="Cyt_P450"/>
</dbReference>
<evidence type="ECO:0000256" key="6">
    <source>
        <dbReference type="ARBA" id="ARBA00023002"/>
    </source>
</evidence>
<evidence type="ECO:0000256" key="4">
    <source>
        <dbReference type="ARBA" id="ARBA00022617"/>
    </source>
</evidence>
<keyword evidence="5 9" id="KW-0479">Metal-binding</keyword>
<dbReference type="InterPro" id="IPR017972">
    <property type="entry name" value="Cyt_P450_CS"/>
</dbReference>
<keyword evidence="7 9" id="KW-0408">Iron</keyword>